<dbReference type="eggNOG" id="COG0797">
    <property type="taxonomic scope" value="Bacteria"/>
</dbReference>
<reference evidence="1 2" key="4">
    <citation type="journal article" date="2010" name="Environ. Microbiol.">
        <title>The bacterial genus Collimonas: mycophagy, weathering and other adaptive solutions to life in oligotrophic soil environments.</title>
        <authorList>
            <person name="Leveau J.H."/>
            <person name="Uroz S."/>
            <person name="de Boer W."/>
        </authorList>
    </citation>
    <scope>NUCLEOTIDE SEQUENCE [LARGE SCALE GENOMIC DNA]</scope>
    <source>
        <strain evidence="1 2">Ter331</strain>
    </source>
</reference>
<dbReference type="EMBL" id="CP002745">
    <property type="protein sequence ID" value="AEK63499.1"/>
    <property type="molecule type" value="Genomic_DNA"/>
</dbReference>
<dbReference type="AlphaFoldDB" id="G0AAX5"/>
<reference evidence="2" key="6">
    <citation type="submission" date="2011-05" db="EMBL/GenBank/DDBJ databases">
        <title>Complete sequence of Collimonas fungivorans Ter331.</title>
        <authorList>
            <person name="Leveau J.H."/>
        </authorList>
    </citation>
    <scope>NUCLEOTIDE SEQUENCE [LARGE SCALE GENOMIC DNA]</scope>
    <source>
        <strain evidence="2">Ter331</strain>
    </source>
</reference>
<reference evidence="1 2" key="3">
    <citation type="journal article" date="2008" name="FEMS Microbiol. Ecol.">
        <title>Identification and characterization of genes underlying chitinolysis in Collimonas fungivorans Ter331.</title>
        <authorList>
            <person name="Fritsche K."/>
            <person name="de Boer W."/>
            <person name="Gerards S."/>
            <person name="van den Berg M."/>
            <person name="van Veen J.A."/>
            <person name="Leveau J.H."/>
        </authorList>
    </citation>
    <scope>NUCLEOTIDE SEQUENCE [LARGE SCALE GENOMIC DNA]</scope>
    <source>
        <strain evidence="1 2">Ter331</strain>
    </source>
</reference>
<organism evidence="1 2">
    <name type="scientific">Collimonas fungivorans (strain Ter331)</name>
    <dbReference type="NCBI Taxonomy" id="1005048"/>
    <lineage>
        <taxon>Bacteria</taxon>
        <taxon>Pseudomonadati</taxon>
        <taxon>Pseudomonadota</taxon>
        <taxon>Betaproteobacteria</taxon>
        <taxon>Burkholderiales</taxon>
        <taxon>Oxalobacteraceae</taxon>
        <taxon>Collimonas</taxon>
    </lineage>
</organism>
<accession>G0AAX5</accession>
<dbReference type="GO" id="GO:0016740">
    <property type="term" value="F:transferase activity"/>
    <property type="evidence" value="ECO:0007669"/>
    <property type="project" value="UniProtKB-KW"/>
</dbReference>
<dbReference type="PANTHER" id="PTHR34183">
    <property type="entry name" value="ENDOLYTIC PEPTIDOGLYCAN TRANSGLYCOSYLASE RLPA"/>
    <property type="match status" value="1"/>
</dbReference>
<dbReference type="KEGG" id="cfu:CFU_3675"/>
<proteinExistence type="predicted"/>
<reference evidence="1 2" key="5">
    <citation type="journal article" date="2011" name="ISME J.">
        <title>Dual transcriptional profiling of a bacterial/fungal confrontation: Collimonas fungivorans versus Aspergillus niger.</title>
        <authorList>
            <person name="Mela F."/>
            <person name="Fritsche K."/>
            <person name="de Boer W."/>
            <person name="van Veen J.A."/>
            <person name="de Graaff L.H."/>
            <person name="van den Berg M."/>
            <person name="Leveau J.H."/>
        </authorList>
    </citation>
    <scope>NUCLEOTIDE SEQUENCE [LARGE SCALE GENOMIC DNA]</scope>
    <source>
        <strain evidence="1 2">Ter331</strain>
    </source>
</reference>
<dbReference type="Gene3D" id="3.40.630.30">
    <property type="match status" value="1"/>
</dbReference>
<dbReference type="STRING" id="1005048.CFU_3675"/>
<dbReference type="PANTHER" id="PTHR34183:SF1">
    <property type="entry name" value="ENDOLYTIC PEPTIDOGLYCAN TRANSGLYCOSYLASE RLPA"/>
    <property type="match status" value="1"/>
</dbReference>
<reference evidence="1 2" key="1">
    <citation type="journal article" date="2004" name="Environ. Microbiol.">
        <title>Phylogeny-function analysis of (meta)genomic libraries: screening for expression of ribosomal RNA genes by large-insert library fluorescent in situ hybridization (LIL-FISH).</title>
        <authorList>
            <person name="Leveau J.H."/>
            <person name="Gerards S."/>
            <person name="de Boer W."/>
            <person name="van Veen J.A."/>
        </authorList>
    </citation>
    <scope>NUCLEOTIDE SEQUENCE [LARGE SCALE GENOMIC DNA]</scope>
    <source>
        <strain evidence="1 2">Ter331</strain>
    </source>
</reference>
<evidence type="ECO:0000313" key="1">
    <source>
        <dbReference type="EMBL" id="AEK63499.1"/>
    </source>
</evidence>
<dbReference type="InterPro" id="IPR036908">
    <property type="entry name" value="RlpA-like_sf"/>
</dbReference>
<sequence>MMRTPGAPDYYFGNLLVLDRAPQNGELEKLESDFAKFIGAPPRIKHRAFQWAVVGDEPPALDSFIQAGYEFSETAVLIATPKASWHGPGFHGRKSASGERFNMYSMTAAHPSLPLQSWVLVRNGTAQIELRKLSPSEASGAAQSPVK</sequence>
<reference evidence="1 2" key="2">
    <citation type="journal article" date="2006" name="J. Microbiol. Methods">
        <title>Genomic flank-sequencing of plasposon insertion sites for rapid identification of functional genes.</title>
        <authorList>
            <person name="Leveau J.H."/>
            <person name="Gerards S."/>
            <person name="Fritsche K."/>
            <person name="Zondag G."/>
            <person name="van Veen J.A."/>
        </authorList>
    </citation>
    <scope>NUCLEOTIDE SEQUENCE [LARGE SCALE GENOMIC DNA]</scope>
    <source>
        <strain evidence="1 2">Ter331</strain>
    </source>
</reference>
<dbReference type="HOGENOM" id="CLU_1764899_0_0_4"/>
<name>G0AAX5_COLFT</name>
<dbReference type="Proteomes" id="UP000008392">
    <property type="component" value="Chromosome"/>
</dbReference>
<keyword evidence="1" id="KW-0808">Transferase</keyword>
<protein>
    <submittedName>
        <fullName evidence="1">Acetyltransferase (GNAT) family protein</fullName>
    </submittedName>
</protein>
<dbReference type="CDD" id="cd22268">
    <property type="entry name" value="DPBB_RlpA-like"/>
    <property type="match status" value="1"/>
</dbReference>
<keyword evidence="2" id="KW-1185">Reference proteome</keyword>
<evidence type="ECO:0000313" key="2">
    <source>
        <dbReference type="Proteomes" id="UP000008392"/>
    </source>
</evidence>
<gene>
    <name evidence="1" type="ordered locus">CFU_3675</name>
</gene>
<dbReference type="Gene3D" id="2.40.40.10">
    <property type="entry name" value="RlpA-like domain"/>
    <property type="match status" value="1"/>
</dbReference>